<accession>A0A484FDX6</accession>
<dbReference type="EMBL" id="AMCV02000034">
    <property type="protein sequence ID" value="TDZ16619.1"/>
    <property type="molecule type" value="Genomic_DNA"/>
</dbReference>
<name>A0A484FDX6_COLOR</name>
<dbReference type="Proteomes" id="UP000014480">
    <property type="component" value="Unassembled WGS sequence"/>
</dbReference>
<proteinExistence type="predicted"/>
<reference evidence="3" key="1">
    <citation type="journal article" date="2013" name="New Phytol.">
        <title>Comparative genomic and transcriptomic analyses reveal the hemibiotrophic stage shift of Colletotrichum fungi.</title>
        <authorList>
            <person name="Gan P."/>
            <person name="Ikeda K."/>
            <person name="Irieda H."/>
            <person name="Narusaka M."/>
            <person name="O'Connell R.J."/>
            <person name="Narusaka Y."/>
            <person name="Takano Y."/>
            <person name="Kubo Y."/>
            <person name="Shirasu K."/>
        </authorList>
    </citation>
    <scope>NUCLEOTIDE SEQUENCE [LARGE SCALE GENOMIC DNA]</scope>
    <source>
        <strain evidence="3">104-T / ATCC 96160 / CBS 514.97 / LARS 414 / MAFF 240422</strain>
    </source>
</reference>
<comment type="caution">
    <text evidence="2">The sequence shown here is derived from an EMBL/GenBank/DDBJ whole genome shotgun (WGS) entry which is preliminary data.</text>
</comment>
<feature type="compositionally biased region" description="Basic residues" evidence="1">
    <location>
        <begin position="13"/>
        <end position="24"/>
    </location>
</feature>
<organism evidence="2 3">
    <name type="scientific">Colletotrichum orbiculare (strain 104-T / ATCC 96160 / CBS 514.97 / LARS 414 / MAFF 240422)</name>
    <name type="common">Cucumber anthracnose fungus</name>
    <name type="synonym">Colletotrichum lagenarium</name>
    <dbReference type="NCBI Taxonomy" id="1213857"/>
    <lineage>
        <taxon>Eukaryota</taxon>
        <taxon>Fungi</taxon>
        <taxon>Dikarya</taxon>
        <taxon>Ascomycota</taxon>
        <taxon>Pezizomycotina</taxon>
        <taxon>Sordariomycetes</taxon>
        <taxon>Hypocreomycetidae</taxon>
        <taxon>Glomerellales</taxon>
        <taxon>Glomerellaceae</taxon>
        <taxon>Colletotrichum</taxon>
        <taxon>Colletotrichum orbiculare species complex</taxon>
    </lineage>
</organism>
<evidence type="ECO:0000313" key="2">
    <source>
        <dbReference type="EMBL" id="TDZ16619.1"/>
    </source>
</evidence>
<reference evidence="3" key="2">
    <citation type="journal article" date="2019" name="Mol. Plant Microbe Interact.">
        <title>Genome sequence resources for four phytopathogenic fungi from the Colletotrichum orbiculare species complex.</title>
        <authorList>
            <person name="Gan P."/>
            <person name="Tsushima A."/>
            <person name="Narusaka M."/>
            <person name="Narusaka Y."/>
            <person name="Takano Y."/>
            <person name="Kubo Y."/>
            <person name="Shirasu K."/>
        </authorList>
    </citation>
    <scope>GENOME REANNOTATION</scope>
    <source>
        <strain evidence="3">104-T / ATCC 96160 / CBS 514.97 / LARS 414 / MAFF 240422</strain>
    </source>
</reference>
<sequence>MLAAFGQDGGYHPQRRSHHVHWRHSHQSGLRVVLASSVNSNYDSIKKLATGDSVDLGLEVPVTESIARDLWDLKLR</sequence>
<protein>
    <submittedName>
        <fullName evidence="2">Uncharacterized protein</fullName>
    </submittedName>
</protein>
<dbReference type="AlphaFoldDB" id="A0A484FDX6"/>
<feature type="region of interest" description="Disordered" evidence="1">
    <location>
        <begin position="1"/>
        <end position="24"/>
    </location>
</feature>
<evidence type="ECO:0000313" key="3">
    <source>
        <dbReference type="Proteomes" id="UP000014480"/>
    </source>
</evidence>
<gene>
    <name evidence="2" type="ORF">Cob_v010494</name>
</gene>
<keyword evidence="3" id="KW-1185">Reference proteome</keyword>
<evidence type="ECO:0000256" key="1">
    <source>
        <dbReference type="SAM" id="MobiDB-lite"/>
    </source>
</evidence>